<evidence type="ECO:0000256" key="1">
    <source>
        <dbReference type="SAM" id="MobiDB-lite"/>
    </source>
</evidence>
<gene>
    <name evidence="3" type="ORF">FFL34_08750</name>
</gene>
<feature type="compositionally biased region" description="Polar residues" evidence="1">
    <location>
        <begin position="45"/>
        <end position="55"/>
    </location>
</feature>
<proteinExistence type="predicted"/>
<sequence>MKRSTKFFLILVSVGLFVLAACTNEMGADYHNRVDVDNNQLPISAMRTDQSSNQEGPGAQQIDFRENLNERGLTEITGEQITMDRRTKGKIR</sequence>
<dbReference type="OrthoDB" id="9787283at2"/>
<name>A0A5S3QKF4_9BACI</name>
<dbReference type="AlphaFoldDB" id="A0A5S3QKF4"/>
<feature type="region of interest" description="Disordered" evidence="1">
    <location>
        <begin position="73"/>
        <end position="92"/>
    </location>
</feature>
<accession>A0A5S3QKF4</accession>
<reference evidence="3 4" key="1">
    <citation type="submission" date="2019-05" db="EMBL/GenBank/DDBJ databases">
        <title>Genomic analysis of Lentibacillus sp. NKC220-2.</title>
        <authorList>
            <person name="Oh Y.J."/>
        </authorList>
    </citation>
    <scope>NUCLEOTIDE SEQUENCE [LARGE SCALE GENOMIC DNA]</scope>
    <source>
        <strain evidence="3 4">NKC220-2</strain>
    </source>
</reference>
<comment type="caution">
    <text evidence="3">The sequence shown here is derived from an EMBL/GenBank/DDBJ whole genome shotgun (WGS) entry which is preliminary data.</text>
</comment>
<evidence type="ECO:0000313" key="3">
    <source>
        <dbReference type="EMBL" id="TMN22207.1"/>
    </source>
</evidence>
<feature type="chain" id="PRO_5039042615" evidence="2">
    <location>
        <begin position="28"/>
        <end position="92"/>
    </location>
</feature>
<dbReference type="PROSITE" id="PS51257">
    <property type="entry name" value="PROKAR_LIPOPROTEIN"/>
    <property type="match status" value="1"/>
</dbReference>
<dbReference type="EMBL" id="VCIA01000001">
    <property type="protein sequence ID" value="TMN22207.1"/>
    <property type="molecule type" value="Genomic_DNA"/>
</dbReference>
<keyword evidence="2" id="KW-0732">Signal</keyword>
<dbReference type="RefSeq" id="WP_138603116.1">
    <property type="nucleotide sequence ID" value="NZ_VCIA01000001.1"/>
</dbReference>
<dbReference type="Proteomes" id="UP000306980">
    <property type="component" value="Unassembled WGS sequence"/>
</dbReference>
<organism evidence="3 4">
    <name type="scientific">Lentibacillus cibarius</name>
    <dbReference type="NCBI Taxonomy" id="2583219"/>
    <lineage>
        <taxon>Bacteria</taxon>
        <taxon>Bacillati</taxon>
        <taxon>Bacillota</taxon>
        <taxon>Bacilli</taxon>
        <taxon>Bacillales</taxon>
        <taxon>Bacillaceae</taxon>
        <taxon>Lentibacillus</taxon>
    </lineage>
</organism>
<protein>
    <submittedName>
        <fullName evidence="3">Uncharacterized protein</fullName>
    </submittedName>
</protein>
<evidence type="ECO:0000313" key="4">
    <source>
        <dbReference type="Proteomes" id="UP000306980"/>
    </source>
</evidence>
<feature type="signal peptide" evidence="2">
    <location>
        <begin position="1"/>
        <end position="27"/>
    </location>
</feature>
<evidence type="ECO:0000256" key="2">
    <source>
        <dbReference type="SAM" id="SignalP"/>
    </source>
</evidence>
<feature type="region of interest" description="Disordered" evidence="1">
    <location>
        <begin position="45"/>
        <end position="65"/>
    </location>
</feature>